<evidence type="ECO:0000256" key="4">
    <source>
        <dbReference type="ARBA" id="ARBA00022448"/>
    </source>
</evidence>
<dbReference type="GO" id="GO:0042273">
    <property type="term" value="P:ribosomal large subunit biogenesis"/>
    <property type="evidence" value="ECO:0007669"/>
    <property type="project" value="InterPro"/>
</dbReference>
<keyword evidence="7" id="KW-0539">Nucleus</keyword>
<evidence type="ECO:0000259" key="10">
    <source>
        <dbReference type="Pfam" id="PF08158"/>
    </source>
</evidence>
<dbReference type="InterPro" id="IPR012977">
    <property type="entry name" value="SDA1_N"/>
</dbReference>
<comment type="similarity">
    <text evidence="2">Belongs to the SDA1 family.</text>
</comment>
<feature type="domain" description="SDA1 N-terminal" evidence="10">
    <location>
        <begin position="110"/>
        <end position="483"/>
    </location>
</feature>
<feature type="domain" description="SDA1 middle" evidence="9">
    <location>
        <begin position="601"/>
        <end position="761"/>
    </location>
</feature>
<evidence type="ECO:0000256" key="5">
    <source>
        <dbReference type="ARBA" id="ARBA00022517"/>
    </source>
</evidence>
<feature type="compositionally biased region" description="Basic and acidic residues" evidence="8">
    <location>
        <begin position="654"/>
        <end position="667"/>
    </location>
</feature>
<evidence type="ECO:0000256" key="2">
    <source>
        <dbReference type="ARBA" id="ARBA00005783"/>
    </source>
</evidence>
<dbReference type="PANTHER" id="PTHR12730">
    <property type="entry name" value="HSDA/SDA1-RELATED"/>
    <property type="match status" value="1"/>
</dbReference>
<feature type="compositionally biased region" description="Basic and acidic residues" evidence="8">
    <location>
        <begin position="750"/>
        <end position="785"/>
    </location>
</feature>
<dbReference type="GO" id="GO:0015031">
    <property type="term" value="P:protein transport"/>
    <property type="evidence" value="ECO:0007669"/>
    <property type="project" value="UniProtKB-KW"/>
</dbReference>
<dbReference type="GO" id="GO:0003676">
    <property type="term" value="F:nucleic acid binding"/>
    <property type="evidence" value="ECO:0007669"/>
    <property type="project" value="InterPro"/>
</dbReference>
<dbReference type="GO" id="GO:0005730">
    <property type="term" value="C:nucleolus"/>
    <property type="evidence" value="ECO:0007669"/>
    <property type="project" value="TreeGrafter"/>
</dbReference>
<feature type="region of interest" description="Disordered" evidence="8">
    <location>
        <begin position="1315"/>
        <end position="1348"/>
    </location>
</feature>
<evidence type="ECO:0000256" key="8">
    <source>
        <dbReference type="SAM" id="MobiDB-lite"/>
    </source>
</evidence>
<dbReference type="Pfam" id="PF08158">
    <property type="entry name" value="SDA1_HEAT"/>
    <property type="match status" value="1"/>
</dbReference>
<feature type="compositionally biased region" description="Acidic residues" evidence="8">
    <location>
        <begin position="278"/>
        <end position="290"/>
    </location>
</feature>
<evidence type="ECO:0000313" key="11">
    <source>
        <dbReference type="EMBL" id="CAI5450086.1"/>
    </source>
</evidence>
<feature type="region of interest" description="Disordered" evidence="8">
    <location>
        <begin position="274"/>
        <end position="293"/>
    </location>
</feature>
<dbReference type="EMBL" id="CANHGI010000005">
    <property type="protein sequence ID" value="CAI5450086.1"/>
    <property type="molecule type" value="Genomic_DNA"/>
</dbReference>
<gene>
    <name evidence="11" type="ORF">CAMP_LOCUS12723</name>
</gene>
<sequence>MAGICSVWLKIQTPPISPSSTQTILAENHPIFQMSSTILGAGTNTGRASRFTMSERNLGLMQEIIRKDPESYKEEFLEQFNHFVQTMKLLQLQPEQHKMEMQPLMESVLFLSGLAKHYPKESKQFSDSLLQILKEQGAGLDPDVRMSFCKALVLLRNQDMLNAIELMEVFFELVKIEDKHLRKFVLSSISAHLKRLYHKKKDVKILGKIQNLCFSKIKDSRSIVARAAQLICIDAFRRKFWRDERTANVIAEACFHRVAKIQVTSMKFFLGNQSENGENSDEDSEIDSEDEKNNTKTLKEVMTSFRNVKKTRKRAKNVERAKKMINKKKKAKKEGRSKECNLMAIQSIYDPQEFADKLFGMLESKKVDKFEVRLFRIALCARVIGIHRLHTLSFYSYLHRYLQPKQRDVTKILLYAAQSCHEMVPPDTVEQLLRVIANNFVTDRNSPEAMTVGINAIREILANCPFAATEELLRDLADYKTYKNKNVSMAARSLITLFRATNPRLLARKDRGKPGERGEAEEEQEYCGFARPKVHDFVQGAEVLDAEGAEDSGDVLGDDVDSDSEIEVSDVDTDEVDTDGDEDDGPVLKKRRVQEEEEEVEEDQEDEEEMEEISDEEGEFEDEEEEENSEIDDEEEIEADDEEEAEEAENPAENAKKLAETQEIDPKKKAEAICLDRILTQEDFRNIKAYQMKKQLIGEKRLKKQMGKGRSNADERIVEEMTERLEMKKSSDGLARLSDIEQFHKKKRQTKEERLADVAAGREDNDYKFGRPKKNTLDEKPKQAVETKTSPVNQSCQTSSEQQLSEQEEKEMRKYVSLGKAVSCLPFDIFQKHTELQRLPLSRRAEDVVVTLKENLKIIKEHLGKTAKNTIFDNVNKTTAALSGLSVRLVNSTPGFDQPPTPSPKPTFMTKRERQKHYADSISLQTKIMINGYLQTKWKEESVVTLKEMTEWLQTYTDYQYGRTVLSYVLYGLGYCFKKKQRNTIIEERPDLIAWRTRFLREIEEYRKKNAYIVYYDETWGYEGMVTERDWQCAHGDMYEKARMANIDEPVQGPAKGKNKGRRCIVLGVLTEDGILKGSAEVIISGKKPEDQSEDYHQEMDSKKTEEYMKRIIPLIAAEAKAQGREAVLVADNASYHNKMREKASFFKTIQNYIKITISVKILTKTIQPPTSASTISEIKQFLDKHNVDYEGLTRKPHLLDCSRKFVAENGGRRNFIVYELDHWAWTEHQVKILRTPPYHCFFNGIELFWNQLKDHTRRQGTTKTQVETVRDTMLKFMDEYTEEEAKKIFKKILKTENDLRKLLEKRRIEIMAEMPDLEEDDTEELLVASDVESDYESDDEMPLLQAN</sequence>
<dbReference type="OrthoDB" id="2196187at2759"/>
<accession>A0A9P1N6R2</accession>
<feature type="compositionally biased region" description="Acidic residues" evidence="8">
    <location>
        <begin position="595"/>
        <end position="650"/>
    </location>
</feature>
<feature type="compositionally biased region" description="Acidic residues" evidence="8">
    <location>
        <begin position="1332"/>
        <end position="1342"/>
    </location>
</feature>
<reference evidence="11" key="1">
    <citation type="submission" date="2022-11" db="EMBL/GenBank/DDBJ databases">
        <authorList>
            <person name="Kikuchi T."/>
        </authorList>
    </citation>
    <scope>NUCLEOTIDE SEQUENCE</scope>
    <source>
        <strain evidence="11">PS1010</strain>
    </source>
</reference>
<comment type="caution">
    <text evidence="11">The sequence shown here is derived from an EMBL/GenBank/DDBJ whole genome shotgun (WGS) entry which is preliminary data.</text>
</comment>
<keyword evidence="5" id="KW-0690">Ribosome biogenesis</keyword>
<keyword evidence="12" id="KW-1185">Reference proteome</keyword>
<dbReference type="InterPro" id="IPR027312">
    <property type="entry name" value="Sda1"/>
</dbReference>
<protein>
    <recommendedName>
        <fullName evidence="3">Protein SDA1 homolog</fullName>
    </recommendedName>
</protein>
<dbReference type="InterPro" id="IPR036397">
    <property type="entry name" value="RNaseH_sf"/>
</dbReference>
<organism evidence="11 12">
    <name type="scientific">Caenorhabditis angaria</name>
    <dbReference type="NCBI Taxonomy" id="860376"/>
    <lineage>
        <taxon>Eukaryota</taxon>
        <taxon>Metazoa</taxon>
        <taxon>Ecdysozoa</taxon>
        <taxon>Nematoda</taxon>
        <taxon>Chromadorea</taxon>
        <taxon>Rhabditida</taxon>
        <taxon>Rhabditina</taxon>
        <taxon>Rhabditomorpha</taxon>
        <taxon>Rhabditoidea</taxon>
        <taxon>Rhabditidae</taxon>
        <taxon>Peloderinae</taxon>
        <taxon>Caenorhabditis</taxon>
    </lineage>
</organism>
<keyword evidence="6" id="KW-0653">Protein transport</keyword>
<dbReference type="SUPFAM" id="SSF48371">
    <property type="entry name" value="ARM repeat"/>
    <property type="match status" value="1"/>
</dbReference>
<feature type="compositionally biased region" description="Acidic residues" evidence="8">
    <location>
        <begin position="547"/>
        <end position="585"/>
    </location>
</feature>
<evidence type="ECO:0000256" key="7">
    <source>
        <dbReference type="ARBA" id="ARBA00023242"/>
    </source>
</evidence>
<evidence type="ECO:0000256" key="6">
    <source>
        <dbReference type="ARBA" id="ARBA00022927"/>
    </source>
</evidence>
<comment type="subcellular location">
    <subcellularLocation>
        <location evidence="1">Nucleus</location>
    </subcellularLocation>
</comment>
<dbReference type="Gene3D" id="3.30.420.10">
    <property type="entry name" value="Ribonuclease H-like superfamily/Ribonuclease H"/>
    <property type="match status" value="1"/>
</dbReference>
<dbReference type="InterPro" id="IPR016024">
    <property type="entry name" value="ARM-type_fold"/>
</dbReference>
<name>A0A9P1N6R2_9PELO</name>
<dbReference type="InterPro" id="IPR007949">
    <property type="entry name" value="SDA1_MD"/>
</dbReference>
<evidence type="ECO:0000313" key="12">
    <source>
        <dbReference type="Proteomes" id="UP001152747"/>
    </source>
</evidence>
<dbReference type="Pfam" id="PF05285">
    <property type="entry name" value="SDA1_dom"/>
    <property type="match status" value="1"/>
</dbReference>
<feature type="region of interest" description="Disordered" evidence="8">
    <location>
        <begin position="745"/>
        <end position="807"/>
    </location>
</feature>
<evidence type="ECO:0000256" key="1">
    <source>
        <dbReference type="ARBA" id="ARBA00004123"/>
    </source>
</evidence>
<keyword evidence="4" id="KW-0813">Transport</keyword>
<feature type="compositionally biased region" description="Low complexity" evidence="8">
    <location>
        <begin position="794"/>
        <end position="805"/>
    </location>
</feature>
<evidence type="ECO:0000259" key="9">
    <source>
        <dbReference type="Pfam" id="PF05285"/>
    </source>
</evidence>
<feature type="region of interest" description="Disordered" evidence="8">
    <location>
        <begin position="547"/>
        <end position="667"/>
    </location>
</feature>
<dbReference type="Proteomes" id="UP001152747">
    <property type="component" value="Unassembled WGS sequence"/>
</dbReference>
<dbReference type="GO" id="GO:0000055">
    <property type="term" value="P:ribosomal large subunit export from nucleus"/>
    <property type="evidence" value="ECO:0007669"/>
    <property type="project" value="InterPro"/>
</dbReference>
<proteinExistence type="inferred from homology"/>
<evidence type="ECO:0000256" key="3">
    <source>
        <dbReference type="ARBA" id="ARBA00013636"/>
    </source>
</evidence>
<dbReference type="PANTHER" id="PTHR12730:SF0">
    <property type="entry name" value="PROTEIN SDA1 HOMOLOG"/>
    <property type="match status" value="1"/>
</dbReference>
<feature type="compositionally biased region" description="Acidic residues" evidence="8">
    <location>
        <begin position="1316"/>
        <end position="1325"/>
    </location>
</feature>